<evidence type="ECO:0000256" key="1">
    <source>
        <dbReference type="SAM" id="Phobius"/>
    </source>
</evidence>
<dbReference type="PATRIC" id="fig|1396.535.peg.1236"/>
<evidence type="ECO:0000313" key="3">
    <source>
        <dbReference type="Proteomes" id="UP000076482"/>
    </source>
</evidence>
<keyword evidence="1" id="KW-0472">Membrane</keyword>
<proteinExistence type="predicted"/>
<keyword evidence="1" id="KW-1133">Transmembrane helix</keyword>
<dbReference type="EMBL" id="LJKE01000079">
    <property type="protein sequence ID" value="KZD58855.1"/>
    <property type="molecule type" value="Genomic_DNA"/>
</dbReference>
<sequence>MLCLKFLEIETEELNCGWCMGAGVVVGAGASVGVGVGIAILT</sequence>
<dbReference type="Proteomes" id="UP000076482">
    <property type="component" value="Unassembled WGS sequence"/>
</dbReference>
<dbReference type="AlphaFoldDB" id="A0A161T273"/>
<reference evidence="2 3" key="1">
    <citation type="submission" date="2015-09" db="EMBL/GenBank/DDBJ databases">
        <title>Bacillus cereus food isolates.</title>
        <authorList>
            <person name="Boekhorst J."/>
        </authorList>
    </citation>
    <scope>NUCLEOTIDE SEQUENCE [LARGE SCALE GENOMIC DNA]</scope>
    <source>
        <strain evidence="2 3">B4088</strain>
    </source>
</reference>
<organism evidence="2 3">
    <name type="scientific">Bacillus cereus</name>
    <dbReference type="NCBI Taxonomy" id="1396"/>
    <lineage>
        <taxon>Bacteria</taxon>
        <taxon>Bacillati</taxon>
        <taxon>Bacillota</taxon>
        <taxon>Bacilli</taxon>
        <taxon>Bacillales</taxon>
        <taxon>Bacillaceae</taxon>
        <taxon>Bacillus</taxon>
        <taxon>Bacillus cereus group</taxon>
    </lineage>
</organism>
<keyword evidence="1" id="KW-0812">Transmembrane</keyword>
<comment type="caution">
    <text evidence="2">The sequence shown here is derived from an EMBL/GenBank/DDBJ whole genome shotgun (WGS) entry which is preliminary data.</text>
</comment>
<evidence type="ECO:0000313" key="2">
    <source>
        <dbReference type="EMBL" id="KZD58855.1"/>
    </source>
</evidence>
<protein>
    <submittedName>
        <fullName evidence="2">Uncharacterized protein</fullName>
    </submittedName>
</protein>
<accession>A0A161T273</accession>
<name>A0A161T273_BACCE</name>
<dbReference type="RefSeq" id="WP_257150069.1">
    <property type="nucleotide sequence ID" value="NZ_LJKE01000079.1"/>
</dbReference>
<feature type="transmembrane region" description="Helical" evidence="1">
    <location>
        <begin position="20"/>
        <end position="41"/>
    </location>
</feature>
<gene>
    <name evidence="2" type="ORF">B4088_4203</name>
</gene>